<dbReference type="InterPro" id="IPR051675">
    <property type="entry name" value="Endo/Exo/Phosphatase_dom_1"/>
</dbReference>
<proteinExistence type="predicted"/>
<reference evidence="2" key="1">
    <citation type="journal article" date="2019" name="Int. J. Syst. Evol. Microbiol.">
        <title>The Global Catalogue of Microorganisms (GCM) 10K type strain sequencing project: providing services to taxonomists for standard genome sequencing and annotation.</title>
        <authorList>
            <consortium name="The Broad Institute Genomics Platform"/>
            <consortium name="The Broad Institute Genome Sequencing Center for Infectious Disease"/>
            <person name="Wu L."/>
            <person name="Ma J."/>
        </authorList>
    </citation>
    <scope>NUCLEOTIDE SEQUENCE [LARGE SCALE GENOMIC DNA]</scope>
    <source>
        <strain evidence="2">NBRC 102407</strain>
    </source>
</reference>
<dbReference type="InterPro" id="IPR010994">
    <property type="entry name" value="RuvA_2-like"/>
</dbReference>
<dbReference type="PANTHER" id="PTHR21180:SF32">
    <property type="entry name" value="ENDONUCLEASE_EXONUCLEASE_PHOSPHATASE FAMILY DOMAIN-CONTAINING PROTEIN 1"/>
    <property type="match status" value="1"/>
</dbReference>
<gene>
    <name evidence="1" type="ORF">GCM10007933_41740</name>
</gene>
<dbReference type="Gene3D" id="1.10.150.320">
    <property type="entry name" value="Photosystem II 12 kDa extrinsic protein"/>
    <property type="match status" value="1"/>
</dbReference>
<accession>A0ABQ6FHF3</accession>
<dbReference type="PANTHER" id="PTHR21180">
    <property type="entry name" value="ENDONUCLEASE/EXONUCLEASE/PHOSPHATASE FAMILY DOMAIN-CONTAINING PROTEIN 1"/>
    <property type="match status" value="1"/>
</dbReference>
<protein>
    <recommendedName>
        <fullName evidence="3">Helix-hairpin-helix domain-containing protein</fullName>
    </recommendedName>
</protein>
<dbReference type="EMBL" id="BSPX01000128">
    <property type="protein sequence ID" value="GLT24681.1"/>
    <property type="molecule type" value="Genomic_DNA"/>
</dbReference>
<name>A0ABQ6FHF3_9RHOO</name>
<organism evidence="1 2">
    <name type="scientific">Zoogloea oryzae</name>
    <dbReference type="NCBI Taxonomy" id="310767"/>
    <lineage>
        <taxon>Bacteria</taxon>
        <taxon>Pseudomonadati</taxon>
        <taxon>Pseudomonadota</taxon>
        <taxon>Betaproteobacteria</taxon>
        <taxon>Rhodocyclales</taxon>
        <taxon>Zoogloeaceae</taxon>
        <taxon>Zoogloea</taxon>
    </lineage>
</organism>
<keyword evidence="2" id="KW-1185">Reference proteome</keyword>
<dbReference type="SUPFAM" id="SSF47781">
    <property type="entry name" value="RuvA domain 2-like"/>
    <property type="match status" value="1"/>
</dbReference>
<evidence type="ECO:0000313" key="2">
    <source>
        <dbReference type="Proteomes" id="UP001157167"/>
    </source>
</evidence>
<evidence type="ECO:0000313" key="1">
    <source>
        <dbReference type="EMBL" id="GLT24681.1"/>
    </source>
</evidence>
<comment type="caution">
    <text evidence="1">The sequence shown here is derived from an EMBL/GenBank/DDBJ whole genome shotgun (WGS) entry which is preliminary data.</text>
</comment>
<evidence type="ECO:0008006" key="3">
    <source>
        <dbReference type="Google" id="ProtNLM"/>
    </source>
</evidence>
<sequence length="336" mass="34736">MQTRNTLQTPTSLTPGALRLGPDHGYAFDGDQVQLNAELLGDAAGNWALQLWACDAPFDGQPVRGTKVAEVAVGGDEARVSASVPAFPPAGHAQHAMVLVLADGSDGSIRDFANFPLPEQFAQPRIQGTAGFTLGDSQVHITVDGIDNPRAADNLSGSLVAELWALPAPFGERGNTDGVQLAGVFLGSLAGQHGWQHLAFELPLAARPTGTWHVALLLREWTAAGYVTRDFTDFPLPVSWAAEAAPVAEVEPAAPVTPAKKPAAKKAAPKAAAKAEAGKVSINTASEAELAAVKGLPKAVAAAIVAARPFKQVDDLLAVKGVGAKLLDKLKGSLAL</sequence>
<dbReference type="Pfam" id="PF12836">
    <property type="entry name" value="HHH_3"/>
    <property type="match status" value="1"/>
</dbReference>
<dbReference type="RefSeq" id="WP_284189865.1">
    <property type="nucleotide sequence ID" value="NZ_BSPX01000128.1"/>
</dbReference>
<dbReference type="Proteomes" id="UP001157167">
    <property type="component" value="Unassembled WGS sequence"/>
</dbReference>